<dbReference type="InterPro" id="IPR001496">
    <property type="entry name" value="SOCS_box"/>
</dbReference>
<accession>A0A5N5KKB5</accession>
<dbReference type="SUPFAM" id="SSF158235">
    <property type="entry name" value="SOCS box-like"/>
    <property type="match status" value="1"/>
</dbReference>
<dbReference type="Pfam" id="PF12796">
    <property type="entry name" value="Ank_2"/>
    <property type="match status" value="2"/>
</dbReference>
<dbReference type="PROSITE" id="PS50088">
    <property type="entry name" value="ANK_REPEAT"/>
    <property type="match status" value="4"/>
</dbReference>
<name>A0A5N5KKB5_PANHP</name>
<evidence type="ECO:0000259" key="5">
    <source>
        <dbReference type="PROSITE" id="PS50225"/>
    </source>
</evidence>
<comment type="caution">
    <text evidence="6">The sequence shown here is derived from an EMBL/GenBank/DDBJ whole genome shotgun (WGS) entry which is preliminary data.</text>
</comment>
<evidence type="ECO:0000313" key="6">
    <source>
        <dbReference type="EMBL" id="KAB5530819.1"/>
    </source>
</evidence>
<feature type="domain" description="SOCS box" evidence="5">
    <location>
        <begin position="392"/>
        <end position="430"/>
    </location>
</feature>
<dbReference type="InterPro" id="IPR036770">
    <property type="entry name" value="Ankyrin_rpt-contain_sf"/>
</dbReference>
<dbReference type="AlphaFoldDB" id="A0A5N5KKB5"/>
<feature type="repeat" description="ANK" evidence="4">
    <location>
        <begin position="153"/>
        <end position="185"/>
    </location>
</feature>
<keyword evidence="3 4" id="KW-0040">ANK repeat</keyword>
<feature type="repeat" description="ANK" evidence="4">
    <location>
        <begin position="265"/>
        <end position="297"/>
    </location>
</feature>
<dbReference type="CDD" id="cd03723">
    <property type="entry name" value="SOCS_ASB4_ASB18"/>
    <property type="match status" value="1"/>
</dbReference>
<dbReference type="Gene3D" id="1.25.40.20">
    <property type="entry name" value="Ankyrin repeat-containing domain"/>
    <property type="match status" value="2"/>
</dbReference>
<dbReference type="Gene3D" id="1.10.750.20">
    <property type="entry name" value="SOCS box"/>
    <property type="match status" value="1"/>
</dbReference>
<protein>
    <recommendedName>
        <fullName evidence="5">SOCS box domain-containing protein</fullName>
    </recommendedName>
</protein>
<feature type="repeat" description="ANK" evidence="4">
    <location>
        <begin position="120"/>
        <end position="152"/>
    </location>
</feature>
<dbReference type="PANTHER" id="PTHR24189:SF50">
    <property type="entry name" value="ANKYRIN REPEAT AND SOCS BOX PROTEIN 2"/>
    <property type="match status" value="1"/>
</dbReference>
<dbReference type="Pfam" id="PF00023">
    <property type="entry name" value="Ank"/>
    <property type="match status" value="1"/>
</dbReference>
<evidence type="ECO:0000313" key="7">
    <source>
        <dbReference type="Proteomes" id="UP000327468"/>
    </source>
</evidence>
<evidence type="ECO:0000256" key="1">
    <source>
        <dbReference type="ARBA" id="ARBA00004906"/>
    </source>
</evidence>
<dbReference type="EMBL" id="VFJC01000024">
    <property type="protein sequence ID" value="KAB5530819.1"/>
    <property type="molecule type" value="Genomic_DNA"/>
</dbReference>
<comment type="pathway">
    <text evidence="1">Protein modification; protein ubiquitination.</text>
</comment>
<dbReference type="FunFam" id="1.10.750.20:FF:000001">
    <property type="entry name" value="Ankyrin repeat and SOCS box containing 1"/>
    <property type="match status" value="1"/>
</dbReference>
<dbReference type="PRINTS" id="PR01415">
    <property type="entry name" value="ANKYRIN"/>
</dbReference>
<evidence type="ECO:0000256" key="3">
    <source>
        <dbReference type="ARBA" id="ARBA00023043"/>
    </source>
</evidence>
<dbReference type="InterPro" id="IPR036036">
    <property type="entry name" value="SOCS_box-like_dom_sf"/>
</dbReference>
<dbReference type="SMART" id="SM00248">
    <property type="entry name" value="ANK"/>
    <property type="match status" value="6"/>
</dbReference>
<dbReference type="GO" id="GO:0016567">
    <property type="term" value="P:protein ubiquitination"/>
    <property type="evidence" value="ECO:0007669"/>
    <property type="project" value="UniProtKB-UniPathway"/>
</dbReference>
<dbReference type="InterPro" id="IPR002110">
    <property type="entry name" value="Ankyrin_rpt"/>
</dbReference>
<dbReference type="SMART" id="SM00969">
    <property type="entry name" value="SOCS_box"/>
    <property type="match status" value="1"/>
</dbReference>
<gene>
    <name evidence="6" type="ORF">PHYPO_G00133710</name>
</gene>
<dbReference type="SUPFAM" id="SSF48403">
    <property type="entry name" value="Ankyrin repeat"/>
    <property type="match status" value="1"/>
</dbReference>
<dbReference type="PROSITE" id="PS50297">
    <property type="entry name" value="ANK_REP_REGION"/>
    <property type="match status" value="4"/>
</dbReference>
<dbReference type="UniPathway" id="UPA00143"/>
<organism evidence="6 7">
    <name type="scientific">Pangasianodon hypophthalmus</name>
    <name type="common">Striped catfish</name>
    <name type="synonym">Helicophagus hypophthalmus</name>
    <dbReference type="NCBI Taxonomy" id="310915"/>
    <lineage>
        <taxon>Eukaryota</taxon>
        <taxon>Metazoa</taxon>
        <taxon>Chordata</taxon>
        <taxon>Craniata</taxon>
        <taxon>Vertebrata</taxon>
        <taxon>Euteleostomi</taxon>
        <taxon>Actinopterygii</taxon>
        <taxon>Neopterygii</taxon>
        <taxon>Teleostei</taxon>
        <taxon>Ostariophysi</taxon>
        <taxon>Siluriformes</taxon>
        <taxon>Pangasiidae</taxon>
        <taxon>Pangasianodon</taxon>
    </lineage>
</organism>
<proteinExistence type="predicted"/>
<evidence type="ECO:0000256" key="2">
    <source>
        <dbReference type="ARBA" id="ARBA00022737"/>
    </source>
</evidence>
<evidence type="ECO:0000256" key="4">
    <source>
        <dbReference type="PROSITE-ProRule" id="PRU00023"/>
    </source>
</evidence>
<dbReference type="PANTHER" id="PTHR24189">
    <property type="entry name" value="MYOTROPHIN"/>
    <property type="match status" value="1"/>
</dbReference>
<dbReference type="Proteomes" id="UP000327468">
    <property type="component" value="Chromosome 23"/>
</dbReference>
<keyword evidence="7" id="KW-1185">Reference proteome</keyword>
<keyword evidence="2" id="KW-0677">Repeat</keyword>
<dbReference type="InterPro" id="IPR050745">
    <property type="entry name" value="Multifunctional_regulatory"/>
</dbReference>
<feature type="repeat" description="ANK" evidence="4">
    <location>
        <begin position="188"/>
        <end position="220"/>
    </location>
</feature>
<reference evidence="6 7" key="1">
    <citation type="submission" date="2019-06" db="EMBL/GenBank/DDBJ databases">
        <title>A chromosome-scale genome assembly of the striped catfish, Pangasianodon hypophthalmus.</title>
        <authorList>
            <person name="Wen M."/>
            <person name="Zahm M."/>
            <person name="Roques C."/>
            <person name="Cabau C."/>
            <person name="Klopp C."/>
            <person name="Donnadieu C."/>
            <person name="Jouanno E."/>
            <person name="Avarre J.-C."/>
            <person name="Campet M."/>
            <person name="Ha T.T.T."/>
            <person name="Dugue R."/>
            <person name="Lampietro C."/>
            <person name="Louis A."/>
            <person name="Herpin A."/>
            <person name="Echchiki A."/>
            <person name="Berthelot C."/>
            <person name="Parey E."/>
            <person name="Roest-Crollius H."/>
            <person name="Braasch I."/>
            <person name="Postlethwait J."/>
            <person name="Bobe J."/>
            <person name="Montfort J."/>
            <person name="Bouchez O."/>
            <person name="Begum T."/>
            <person name="Schartl M."/>
            <person name="Guiguen Y."/>
        </authorList>
    </citation>
    <scope>NUCLEOTIDE SEQUENCE [LARGE SCALE GENOMIC DNA]</scope>
    <source>
        <strain evidence="6 7">Indonesia</strain>
        <tissue evidence="6">Blood</tissue>
    </source>
</reference>
<dbReference type="GO" id="GO:0035556">
    <property type="term" value="P:intracellular signal transduction"/>
    <property type="evidence" value="ECO:0007669"/>
    <property type="project" value="InterPro"/>
</dbReference>
<dbReference type="PROSITE" id="PS50225">
    <property type="entry name" value="SOCS"/>
    <property type="match status" value="1"/>
</dbReference>
<sequence>MLAFSCYSINSWRCLCFPLPCLSLTGSADKMKPRFLSALQRNDAADVDEILRTSNMDIDTVFDVEDRRRVLASYKQGYWLPDYKLESSWAMGIHICMMHNAVESALVLLQRGAAVNRKPNGKTPLHVACEMSHADCVGLLLNWGAKINSVSLSGHTALHYCMTQESVDCARQLLLKGADVNKPSQNNDEDTPLHIAARLGISELVGLYAAHGADVNMLNAHMETPLITAAFWAMDAREQTYSEQHHLVCRMLLDYGANPNLQEDDKKTALHKASWNCDQVLMKILLDAGADPKIMDMNGCAALQYVLRMVKMRPYCVPYRCFQLLLNYGAARIYPKHFYKVLEICHDDPKTVEVMANSYEHLMSTPKWREAIPDTTYKSHGKFYDSLFAACASPRSLQHLARCAIRMAMGCCCESGIKRLPLPPSIKRYILLEPVGIVY</sequence>
<dbReference type="Pfam" id="PF07525">
    <property type="entry name" value="SOCS_box"/>
    <property type="match status" value="1"/>
</dbReference>